<dbReference type="RefSeq" id="WP_093538536.1">
    <property type="nucleotide sequence ID" value="NZ_FOXU01000011.1"/>
</dbReference>
<reference evidence="5" key="1">
    <citation type="submission" date="2016-10" db="EMBL/GenBank/DDBJ databases">
        <authorList>
            <person name="Varghese N."/>
            <person name="Submissions S."/>
        </authorList>
    </citation>
    <scope>NUCLEOTIDE SEQUENCE [LARGE SCALE GENOMIC DNA]</scope>
    <source>
        <strain evidence="5">DSM 11706</strain>
    </source>
</reference>
<dbReference type="Gene3D" id="2.120.10.30">
    <property type="entry name" value="TolB, C-terminal domain"/>
    <property type="match status" value="1"/>
</dbReference>
<dbReference type="GO" id="GO:0005509">
    <property type="term" value="F:calcium ion binding"/>
    <property type="evidence" value="ECO:0007669"/>
    <property type="project" value="TreeGrafter"/>
</dbReference>
<evidence type="ECO:0000256" key="1">
    <source>
        <dbReference type="ARBA" id="ARBA00008853"/>
    </source>
</evidence>
<dbReference type="SUPFAM" id="SSF63829">
    <property type="entry name" value="Calcium-dependent phosphotriesterase"/>
    <property type="match status" value="1"/>
</dbReference>
<organism evidence="4 5">
    <name type="scientific">Psychrobacillus psychrotolerans</name>
    <dbReference type="NCBI Taxonomy" id="126156"/>
    <lineage>
        <taxon>Bacteria</taxon>
        <taxon>Bacillati</taxon>
        <taxon>Bacillota</taxon>
        <taxon>Bacilli</taxon>
        <taxon>Bacillales</taxon>
        <taxon>Bacillaceae</taxon>
        <taxon>Psychrobacillus</taxon>
    </lineage>
</organism>
<dbReference type="OrthoDB" id="2633250at2"/>
<feature type="domain" description="SMP-30/Gluconolactonase/LRE-like region" evidence="3">
    <location>
        <begin position="15"/>
        <end position="276"/>
    </location>
</feature>
<accession>A0A1I6B5W1</accession>
<dbReference type="EMBL" id="FOXU01000011">
    <property type="protein sequence ID" value="SFQ76318.1"/>
    <property type="molecule type" value="Genomic_DNA"/>
</dbReference>
<evidence type="ECO:0000256" key="2">
    <source>
        <dbReference type="PIRSR" id="PIRSR605511-2"/>
    </source>
</evidence>
<gene>
    <name evidence="4" type="ORF">SAMN05421670_0190</name>
</gene>
<feature type="binding site" evidence="2">
    <location>
        <position position="157"/>
    </location>
    <ligand>
        <name>a divalent metal cation</name>
        <dbReference type="ChEBI" id="CHEBI:60240"/>
    </ligand>
</feature>
<sequence length="319" mass="35854">MKRCGHYEADFAVNPIWHKQFGVIWLDISAQKIITYYPTSEEEHVYDAMGPIAAIVPIEDGEFIGVYKDGLYKINFKMGTKKPFTFPTGLSTMHYLNDAKCGPDGYIWVGSSDGFFKKFRETAPTAMSDYPFHNSKLYRISPNGEIQILLENIASSNGLAWQTETNTFFHIDSAKQSIFEYKFLEEGILEFQRVVYTSEMLEGFPGGMTIDAQGNLWMALYQGGLIAKKSKKPTRIICLNPTTMQILDEILLPVTHVTSCVIGGENLDMLYITTARDPISQAATTNEPMAGYLLEVPIHSVGIEQFVVPVMQRNSIKIV</sequence>
<feature type="binding site" evidence="2">
    <location>
        <position position="97"/>
    </location>
    <ligand>
        <name>substrate</name>
    </ligand>
</feature>
<dbReference type="STRING" id="126156.SAMN05421670_0190"/>
<feature type="binding site" evidence="2">
    <location>
        <position position="121"/>
    </location>
    <ligand>
        <name>substrate</name>
    </ligand>
</feature>
<evidence type="ECO:0000259" key="3">
    <source>
        <dbReference type="Pfam" id="PF08450"/>
    </source>
</evidence>
<dbReference type="InterPro" id="IPR011042">
    <property type="entry name" value="6-blade_b-propeller_TolB-like"/>
</dbReference>
<name>A0A1I6B5W1_9BACI</name>
<protein>
    <submittedName>
        <fullName evidence="4">Sugar lactone lactonase YvrE</fullName>
    </submittedName>
</protein>
<keyword evidence="5" id="KW-1185">Reference proteome</keyword>
<comment type="cofactor">
    <cofactor evidence="2">
        <name>Zn(2+)</name>
        <dbReference type="ChEBI" id="CHEBI:29105"/>
    </cofactor>
    <text evidence="2">Binds 1 divalent metal cation per subunit.</text>
</comment>
<dbReference type="GO" id="GO:0019853">
    <property type="term" value="P:L-ascorbic acid biosynthetic process"/>
    <property type="evidence" value="ECO:0007669"/>
    <property type="project" value="TreeGrafter"/>
</dbReference>
<comment type="similarity">
    <text evidence="1">Belongs to the SMP-30/CGR1 family.</text>
</comment>
<proteinExistence type="inferred from homology"/>
<dbReference type="AlphaFoldDB" id="A0A1I6B5W1"/>
<dbReference type="PANTHER" id="PTHR10907:SF47">
    <property type="entry name" value="REGUCALCIN"/>
    <property type="match status" value="1"/>
</dbReference>
<dbReference type="Pfam" id="PF08450">
    <property type="entry name" value="SGL"/>
    <property type="match status" value="1"/>
</dbReference>
<keyword evidence="2" id="KW-0862">Zinc</keyword>
<evidence type="ECO:0000313" key="4">
    <source>
        <dbReference type="EMBL" id="SFQ76318.1"/>
    </source>
</evidence>
<dbReference type="GO" id="GO:0004341">
    <property type="term" value="F:gluconolactonase activity"/>
    <property type="evidence" value="ECO:0007669"/>
    <property type="project" value="TreeGrafter"/>
</dbReference>
<dbReference type="PANTHER" id="PTHR10907">
    <property type="entry name" value="REGUCALCIN"/>
    <property type="match status" value="1"/>
</dbReference>
<keyword evidence="2" id="KW-0479">Metal-binding</keyword>
<evidence type="ECO:0000313" key="5">
    <source>
        <dbReference type="Proteomes" id="UP000198734"/>
    </source>
</evidence>
<dbReference type="Proteomes" id="UP000198734">
    <property type="component" value="Unassembled WGS sequence"/>
</dbReference>
<dbReference type="InterPro" id="IPR013658">
    <property type="entry name" value="SGL"/>
</dbReference>
<dbReference type="InterPro" id="IPR005511">
    <property type="entry name" value="SMP-30"/>
</dbReference>
<dbReference type="PRINTS" id="PR01790">
    <property type="entry name" value="SMP30FAMILY"/>
</dbReference>